<comment type="caution">
    <text evidence="2">The sequence shown here is derived from an EMBL/GenBank/DDBJ whole genome shotgun (WGS) entry which is preliminary data.</text>
</comment>
<proteinExistence type="predicted"/>
<organism evidence="2">
    <name type="scientific">marine sediment metagenome</name>
    <dbReference type="NCBI Taxonomy" id="412755"/>
    <lineage>
        <taxon>unclassified sequences</taxon>
        <taxon>metagenomes</taxon>
        <taxon>ecological metagenomes</taxon>
    </lineage>
</organism>
<protein>
    <submittedName>
        <fullName evidence="2">Uncharacterized protein</fullName>
    </submittedName>
</protein>
<feature type="compositionally biased region" description="Polar residues" evidence="1">
    <location>
        <begin position="78"/>
        <end position="90"/>
    </location>
</feature>
<dbReference type="AlphaFoldDB" id="A0A0F9IFG2"/>
<dbReference type="EMBL" id="LAZR01021197">
    <property type="protein sequence ID" value="KKL86147.1"/>
    <property type="molecule type" value="Genomic_DNA"/>
</dbReference>
<sequence length="158" mass="16821">MTSSDVLTSPAPAPTPRGLAVHPVDGKSRGGGHEPNSSPTQVPKMRKPYTLKFHPNHTIATVELLDAGGNPPPPAETETITNVNPKDTNPMTDLHHLRDRAMHAMLAAINNIVEHPGEPANLALLRQAIDAFADHAIATARAAQPHDDVSDHLAYPDA</sequence>
<reference evidence="2" key="1">
    <citation type="journal article" date="2015" name="Nature">
        <title>Complex archaea that bridge the gap between prokaryotes and eukaryotes.</title>
        <authorList>
            <person name="Spang A."/>
            <person name="Saw J.H."/>
            <person name="Jorgensen S.L."/>
            <person name="Zaremba-Niedzwiedzka K."/>
            <person name="Martijn J."/>
            <person name="Lind A.E."/>
            <person name="van Eijk R."/>
            <person name="Schleper C."/>
            <person name="Guy L."/>
            <person name="Ettema T.J."/>
        </authorList>
    </citation>
    <scope>NUCLEOTIDE SEQUENCE</scope>
</reference>
<name>A0A0F9IFG2_9ZZZZ</name>
<feature type="region of interest" description="Disordered" evidence="1">
    <location>
        <begin position="1"/>
        <end position="45"/>
    </location>
</feature>
<evidence type="ECO:0000256" key="1">
    <source>
        <dbReference type="SAM" id="MobiDB-lite"/>
    </source>
</evidence>
<gene>
    <name evidence="2" type="ORF">LCGC14_1947650</name>
</gene>
<feature type="region of interest" description="Disordered" evidence="1">
    <location>
        <begin position="64"/>
        <end position="90"/>
    </location>
</feature>
<accession>A0A0F9IFG2</accession>
<evidence type="ECO:0000313" key="2">
    <source>
        <dbReference type="EMBL" id="KKL86147.1"/>
    </source>
</evidence>